<comment type="similarity">
    <text evidence="2">Belongs to the CorA metal ion transporter (MIT) (TC 1.A.35) family.</text>
</comment>
<keyword evidence="6 8" id="KW-0727">SH2 domain</keyword>
<sequence>MQAYGCYDFNATADDELSFSKGAVLKILNTDDDLNWCKAELKGKKGYVPRNYIEINPHPWFYGEISRAEAEKILLKQNGNARGSSQPDGAFLVRMCESSPGDFSLSVKYQDHVQHFKILHNGRGEYSLWDIKFDSINELIEHHRTTTVSRERCLLLRDMISSTHTEQTSYYNDRSQPQTNPWMASQQQPPVSPVSPSENGGMYEAAYDFQPKEEGEIELKRGDRIRMLDQSDIHWWKGEVRGNIGLFPSTYLARRFSDSSYSIHIYLYDETTYMEFKHHHVAEFVYNLKELSEGKNMWVEISSTDVELIRDVLIYFDAHTFVIDDIRAIDQRMKISIINEDLYLLFSLIYLNETTCVIEQQKISFYLIENTLITIQEHRSHRLFSTIKYRLSKESVKSKGRLKTLKTDYLFYCLLNVVIENYMIVLDSILHESERIDKELMFSRKAKADRLDVKTLKLLFHIKHDLLHFKVVCAPLKDIFIKLQKTRETVLPKRQRPALRQCRRRLKRRQRHALGNHSAHSPTVTSSVGDDDEEYLLDDGVLVLNDYIYKYLKRLLDHSVELDDTIDSYSDNITSLIDFYIILNGDLSNDTMKTLTLMSCIFMPLNFLSSLSSMNFKYMPQIPTQYGYFGQLGIMGLIGLIMIICFKVKKLF</sequence>
<dbReference type="PROSITE" id="PS50001">
    <property type="entry name" value="SH2"/>
    <property type="match status" value="1"/>
</dbReference>
<evidence type="ECO:0000256" key="7">
    <source>
        <dbReference type="ARBA" id="ARBA00023136"/>
    </source>
</evidence>
<dbReference type="Gene3D" id="2.30.30.40">
    <property type="entry name" value="SH3 Domains"/>
    <property type="match status" value="2"/>
</dbReference>
<evidence type="ECO:0000259" key="12">
    <source>
        <dbReference type="PROSITE" id="PS50001"/>
    </source>
</evidence>
<dbReference type="SUPFAM" id="SSF55550">
    <property type="entry name" value="SH2 domain"/>
    <property type="match status" value="1"/>
</dbReference>
<keyword evidence="5 11" id="KW-1133">Transmembrane helix</keyword>
<dbReference type="InterPro" id="IPR001452">
    <property type="entry name" value="SH3_domain"/>
</dbReference>
<evidence type="ECO:0000313" key="15">
    <source>
        <dbReference type="Proteomes" id="UP000663865"/>
    </source>
</evidence>
<protein>
    <submittedName>
        <fullName evidence="14">Uncharacterized protein</fullName>
    </submittedName>
</protein>
<keyword evidence="3 9" id="KW-0728">SH3 domain</keyword>
<proteinExistence type="inferred from homology"/>
<feature type="compositionally biased region" description="Polar residues" evidence="10">
    <location>
        <begin position="518"/>
        <end position="527"/>
    </location>
</feature>
<name>A0A819BIY4_9BILA</name>
<dbReference type="InterPro" id="IPR045861">
    <property type="entry name" value="CorA_cytoplasmic_dom"/>
</dbReference>
<dbReference type="GO" id="GO:0016020">
    <property type="term" value="C:membrane"/>
    <property type="evidence" value="ECO:0007669"/>
    <property type="project" value="UniProtKB-SubCell"/>
</dbReference>
<dbReference type="InterPro" id="IPR043539">
    <property type="entry name" value="Grb2-like"/>
</dbReference>
<evidence type="ECO:0000256" key="2">
    <source>
        <dbReference type="ARBA" id="ARBA00009765"/>
    </source>
</evidence>
<dbReference type="PANTHER" id="PTHR46037">
    <property type="entry name" value="PROTEIN ENHANCER OF SEVENLESS 2B"/>
    <property type="match status" value="1"/>
</dbReference>
<keyword evidence="4 11" id="KW-0812">Transmembrane</keyword>
<feature type="compositionally biased region" description="Low complexity" evidence="10">
    <location>
        <begin position="185"/>
        <end position="197"/>
    </location>
</feature>
<comment type="subcellular location">
    <subcellularLocation>
        <location evidence="1">Membrane</location>
        <topology evidence="1">Multi-pass membrane protein</topology>
    </subcellularLocation>
</comment>
<dbReference type="PRINTS" id="PR00452">
    <property type="entry name" value="SH3DOMAIN"/>
</dbReference>
<dbReference type="SUPFAM" id="SSF143865">
    <property type="entry name" value="CorA soluble domain-like"/>
    <property type="match status" value="1"/>
</dbReference>
<feature type="compositionally biased region" description="Polar residues" evidence="10">
    <location>
        <begin position="166"/>
        <end position="184"/>
    </location>
</feature>
<dbReference type="AlphaFoldDB" id="A0A819BIY4"/>
<gene>
    <name evidence="14" type="ORF">KIK155_LOCUS32529</name>
</gene>
<feature type="domain" description="SH3" evidence="13">
    <location>
        <begin position="198"/>
        <end position="257"/>
    </location>
</feature>
<dbReference type="PRINTS" id="PR00499">
    <property type="entry name" value="P67PHOX"/>
</dbReference>
<reference evidence="14" key="1">
    <citation type="submission" date="2021-02" db="EMBL/GenBank/DDBJ databases">
        <authorList>
            <person name="Nowell W R."/>
        </authorList>
    </citation>
    <scope>NUCLEOTIDE SEQUENCE</scope>
</reference>
<dbReference type="CDD" id="cd09941">
    <property type="entry name" value="SH2_Grb2_like"/>
    <property type="match status" value="1"/>
</dbReference>
<feature type="region of interest" description="Disordered" evidence="10">
    <location>
        <begin position="509"/>
        <end position="529"/>
    </location>
</feature>
<dbReference type="SUPFAM" id="SSF50044">
    <property type="entry name" value="SH3-domain"/>
    <property type="match status" value="2"/>
</dbReference>
<dbReference type="PRINTS" id="PR00401">
    <property type="entry name" value="SH2DOMAIN"/>
</dbReference>
<accession>A0A819BIY4</accession>
<evidence type="ECO:0000256" key="6">
    <source>
        <dbReference type="ARBA" id="ARBA00022999"/>
    </source>
</evidence>
<dbReference type="SMART" id="SM00326">
    <property type="entry name" value="SH3"/>
    <property type="match status" value="2"/>
</dbReference>
<dbReference type="SMART" id="SM00252">
    <property type="entry name" value="SH2"/>
    <property type="match status" value="1"/>
</dbReference>
<dbReference type="Proteomes" id="UP000663865">
    <property type="component" value="Unassembled WGS sequence"/>
</dbReference>
<evidence type="ECO:0000256" key="8">
    <source>
        <dbReference type="PROSITE-ProRule" id="PRU00191"/>
    </source>
</evidence>
<dbReference type="EMBL" id="CAJNYV010006111">
    <property type="protein sequence ID" value="CAF3802654.1"/>
    <property type="molecule type" value="Genomic_DNA"/>
</dbReference>
<dbReference type="CDD" id="cd11804">
    <property type="entry name" value="SH3_GRB2_like_N"/>
    <property type="match status" value="1"/>
</dbReference>
<evidence type="ECO:0000259" key="13">
    <source>
        <dbReference type="PROSITE" id="PS50002"/>
    </source>
</evidence>
<dbReference type="Pfam" id="PF00018">
    <property type="entry name" value="SH3_1"/>
    <property type="match status" value="2"/>
</dbReference>
<dbReference type="GO" id="GO:0046873">
    <property type="term" value="F:metal ion transmembrane transporter activity"/>
    <property type="evidence" value="ECO:0007669"/>
    <property type="project" value="InterPro"/>
</dbReference>
<dbReference type="InterPro" id="IPR000980">
    <property type="entry name" value="SH2"/>
</dbReference>
<feature type="region of interest" description="Disordered" evidence="10">
    <location>
        <begin position="166"/>
        <end position="198"/>
    </location>
</feature>
<evidence type="ECO:0000313" key="14">
    <source>
        <dbReference type="EMBL" id="CAF3802654.1"/>
    </source>
</evidence>
<evidence type="ECO:0000256" key="9">
    <source>
        <dbReference type="PROSITE-ProRule" id="PRU00192"/>
    </source>
</evidence>
<evidence type="ECO:0000256" key="11">
    <source>
        <dbReference type="SAM" id="Phobius"/>
    </source>
</evidence>
<dbReference type="Gene3D" id="1.20.58.340">
    <property type="entry name" value="Magnesium transport protein CorA, transmembrane region"/>
    <property type="match status" value="2"/>
</dbReference>
<feature type="domain" description="SH2" evidence="12">
    <location>
        <begin position="60"/>
        <end position="160"/>
    </location>
</feature>
<dbReference type="Gene3D" id="3.30.505.10">
    <property type="entry name" value="SH2 domain"/>
    <property type="match status" value="1"/>
</dbReference>
<dbReference type="InterPro" id="IPR036028">
    <property type="entry name" value="SH3-like_dom_sf"/>
</dbReference>
<evidence type="ECO:0000256" key="4">
    <source>
        <dbReference type="ARBA" id="ARBA00022692"/>
    </source>
</evidence>
<dbReference type="PROSITE" id="PS50002">
    <property type="entry name" value="SH3"/>
    <property type="match status" value="2"/>
</dbReference>
<evidence type="ECO:0000256" key="3">
    <source>
        <dbReference type="ARBA" id="ARBA00022443"/>
    </source>
</evidence>
<dbReference type="Gene3D" id="3.30.460.20">
    <property type="entry name" value="CorA soluble domain-like"/>
    <property type="match status" value="1"/>
</dbReference>
<comment type="caution">
    <text evidence="14">The sequence shown here is derived from an EMBL/GenBank/DDBJ whole genome shotgun (WGS) entry which is preliminary data.</text>
</comment>
<keyword evidence="7 11" id="KW-0472">Membrane</keyword>
<feature type="domain" description="SH3" evidence="13">
    <location>
        <begin position="1"/>
        <end position="58"/>
    </location>
</feature>
<organism evidence="14 15">
    <name type="scientific">Rotaria socialis</name>
    <dbReference type="NCBI Taxonomy" id="392032"/>
    <lineage>
        <taxon>Eukaryota</taxon>
        <taxon>Metazoa</taxon>
        <taxon>Spiralia</taxon>
        <taxon>Gnathifera</taxon>
        <taxon>Rotifera</taxon>
        <taxon>Eurotatoria</taxon>
        <taxon>Bdelloidea</taxon>
        <taxon>Philodinida</taxon>
        <taxon>Philodinidae</taxon>
        <taxon>Rotaria</taxon>
    </lineage>
</organism>
<dbReference type="Pfam" id="PF01544">
    <property type="entry name" value="CorA"/>
    <property type="match status" value="2"/>
</dbReference>
<dbReference type="InterPro" id="IPR002523">
    <property type="entry name" value="MgTranspt_CorA/ZnTranspt_ZntB"/>
</dbReference>
<evidence type="ECO:0000256" key="10">
    <source>
        <dbReference type="SAM" id="MobiDB-lite"/>
    </source>
</evidence>
<dbReference type="InterPro" id="IPR036860">
    <property type="entry name" value="SH2_dom_sf"/>
</dbReference>
<dbReference type="Pfam" id="PF00017">
    <property type="entry name" value="SH2"/>
    <property type="match status" value="1"/>
</dbReference>
<dbReference type="SUPFAM" id="SSF144083">
    <property type="entry name" value="Magnesium transport protein CorA, transmembrane region"/>
    <property type="match status" value="1"/>
</dbReference>
<feature type="transmembrane region" description="Helical" evidence="11">
    <location>
        <begin position="626"/>
        <end position="646"/>
    </location>
</feature>
<evidence type="ECO:0000256" key="5">
    <source>
        <dbReference type="ARBA" id="ARBA00022989"/>
    </source>
</evidence>
<evidence type="ECO:0000256" key="1">
    <source>
        <dbReference type="ARBA" id="ARBA00004141"/>
    </source>
</evidence>
<dbReference type="InterPro" id="IPR045863">
    <property type="entry name" value="CorA_TM1_TM2"/>
</dbReference>